<gene>
    <name evidence="2" type="ORF">C1SCF055_LOCUS16232</name>
</gene>
<name>A0A9P1CED2_9DINO</name>
<evidence type="ECO:0000313" key="2">
    <source>
        <dbReference type="EMBL" id="CAI3989138.1"/>
    </source>
</evidence>
<feature type="compositionally biased region" description="Pro residues" evidence="1">
    <location>
        <begin position="201"/>
        <end position="214"/>
    </location>
</feature>
<reference evidence="3 4" key="2">
    <citation type="submission" date="2024-05" db="EMBL/GenBank/DDBJ databases">
        <authorList>
            <person name="Chen Y."/>
            <person name="Shah S."/>
            <person name="Dougan E. K."/>
            <person name="Thang M."/>
            <person name="Chan C."/>
        </authorList>
    </citation>
    <scope>NUCLEOTIDE SEQUENCE [LARGE SCALE GENOMIC DNA]</scope>
</reference>
<proteinExistence type="predicted"/>
<dbReference type="EMBL" id="CAMXCT010001336">
    <property type="protein sequence ID" value="CAI3989138.1"/>
    <property type="molecule type" value="Genomic_DNA"/>
</dbReference>
<dbReference type="AlphaFoldDB" id="A0A9P1CED2"/>
<dbReference type="EMBL" id="CAMXCT030001336">
    <property type="protein sequence ID" value="CAL4776450.1"/>
    <property type="molecule type" value="Genomic_DNA"/>
</dbReference>
<evidence type="ECO:0000313" key="3">
    <source>
        <dbReference type="EMBL" id="CAL4776450.1"/>
    </source>
</evidence>
<feature type="compositionally biased region" description="Low complexity" evidence="1">
    <location>
        <begin position="166"/>
        <end position="181"/>
    </location>
</feature>
<feature type="region of interest" description="Disordered" evidence="1">
    <location>
        <begin position="166"/>
        <end position="228"/>
    </location>
</feature>
<sequence>MEKVAEEAIGASRVPELHGGPEGQYLRESTGRWRSLSQEPASQVQRPVPPLGEHGAVTLASSVAVDPEMMAKQKAARQVRQDTSKLWEAARRRLDSKTFEDLKRQDDLERAEAEVAFEKARQQGVWQLLRGAAGADRQLLAEIARLASGGEGRCLSVEKARQLFDGSSAASAVSAGTAATPARRRSFSRGEEKKQSRKPPRPTAPAAPAAPAPAPRIHNESSAALGGA</sequence>
<evidence type="ECO:0000256" key="1">
    <source>
        <dbReference type="SAM" id="MobiDB-lite"/>
    </source>
</evidence>
<dbReference type="EMBL" id="CAMXCT020001336">
    <property type="protein sequence ID" value="CAL1142513.1"/>
    <property type="molecule type" value="Genomic_DNA"/>
</dbReference>
<organism evidence="2">
    <name type="scientific">Cladocopium goreaui</name>
    <dbReference type="NCBI Taxonomy" id="2562237"/>
    <lineage>
        <taxon>Eukaryota</taxon>
        <taxon>Sar</taxon>
        <taxon>Alveolata</taxon>
        <taxon>Dinophyceae</taxon>
        <taxon>Suessiales</taxon>
        <taxon>Symbiodiniaceae</taxon>
        <taxon>Cladocopium</taxon>
    </lineage>
</organism>
<accession>A0A9P1CED2</accession>
<keyword evidence="4" id="KW-1185">Reference proteome</keyword>
<reference evidence="2" key="1">
    <citation type="submission" date="2022-10" db="EMBL/GenBank/DDBJ databases">
        <authorList>
            <person name="Chen Y."/>
            <person name="Dougan E. K."/>
            <person name="Chan C."/>
            <person name="Rhodes N."/>
            <person name="Thang M."/>
        </authorList>
    </citation>
    <scope>NUCLEOTIDE SEQUENCE</scope>
</reference>
<comment type="caution">
    <text evidence="2">The sequence shown here is derived from an EMBL/GenBank/DDBJ whole genome shotgun (WGS) entry which is preliminary data.</text>
</comment>
<dbReference type="Proteomes" id="UP001152797">
    <property type="component" value="Unassembled WGS sequence"/>
</dbReference>
<protein>
    <submittedName>
        <fullName evidence="2">Uncharacterized protein</fullName>
    </submittedName>
</protein>
<feature type="region of interest" description="Disordered" evidence="1">
    <location>
        <begin position="1"/>
        <end position="54"/>
    </location>
</feature>
<feature type="compositionally biased region" description="Polar residues" evidence="1">
    <location>
        <begin position="35"/>
        <end position="45"/>
    </location>
</feature>
<evidence type="ECO:0000313" key="4">
    <source>
        <dbReference type="Proteomes" id="UP001152797"/>
    </source>
</evidence>